<dbReference type="Pfam" id="PF24800">
    <property type="entry name" value="DUF7702"/>
    <property type="match status" value="1"/>
</dbReference>
<dbReference type="PANTHER" id="PTHR42109:SF2">
    <property type="entry name" value="INTEGRAL MEMBRANE PROTEIN"/>
    <property type="match status" value="1"/>
</dbReference>
<evidence type="ECO:0000256" key="1">
    <source>
        <dbReference type="SAM" id="MobiDB-lite"/>
    </source>
</evidence>
<organism evidence="4 5">
    <name type="scientific">Penicillium brevicompactum</name>
    <dbReference type="NCBI Taxonomy" id="5074"/>
    <lineage>
        <taxon>Eukaryota</taxon>
        <taxon>Fungi</taxon>
        <taxon>Dikarya</taxon>
        <taxon>Ascomycota</taxon>
        <taxon>Pezizomycotina</taxon>
        <taxon>Eurotiomycetes</taxon>
        <taxon>Eurotiomycetidae</taxon>
        <taxon>Eurotiales</taxon>
        <taxon>Aspergillaceae</taxon>
        <taxon>Penicillium</taxon>
    </lineage>
</organism>
<dbReference type="InterPro" id="IPR056119">
    <property type="entry name" value="DUF7702"/>
</dbReference>
<feature type="region of interest" description="Disordered" evidence="1">
    <location>
        <begin position="260"/>
        <end position="291"/>
    </location>
</feature>
<comment type="caution">
    <text evidence="4">The sequence shown here is derived from an EMBL/GenBank/DDBJ whole genome shotgun (WGS) entry which is preliminary data.</text>
</comment>
<feature type="transmembrane region" description="Helical" evidence="2">
    <location>
        <begin position="68"/>
        <end position="88"/>
    </location>
</feature>
<proteinExistence type="predicted"/>
<protein>
    <recommendedName>
        <fullName evidence="3">DUF7702 domain-containing protein</fullName>
    </recommendedName>
</protein>
<reference evidence="4" key="1">
    <citation type="submission" date="2022-12" db="EMBL/GenBank/DDBJ databases">
        <authorList>
            <person name="Petersen C."/>
        </authorList>
    </citation>
    <scope>NUCLEOTIDE SEQUENCE</scope>
    <source>
        <strain evidence="4">IBT 35675</strain>
    </source>
</reference>
<keyword evidence="5" id="KW-1185">Reference proteome</keyword>
<name>A0A9W9R731_PENBR</name>
<feature type="transmembrane region" description="Helical" evidence="2">
    <location>
        <begin position="109"/>
        <end position="127"/>
    </location>
</feature>
<dbReference type="AlphaFoldDB" id="A0A9W9R731"/>
<keyword evidence="2" id="KW-0472">Membrane</keyword>
<gene>
    <name evidence="4" type="ORF">N7541_005921</name>
</gene>
<reference evidence="4" key="2">
    <citation type="journal article" date="2023" name="IMA Fungus">
        <title>Comparative genomic study of the Penicillium genus elucidates a diverse pangenome and 15 lateral gene transfer events.</title>
        <authorList>
            <person name="Petersen C."/>
            <person name="Sorensen T."/>
            <person name="Nielsen M.R."/>
            <person name="Sondergaard T.E."/>
            <person name="Sorensen J.L."/>
            <person name="Fitzpatrick D.A."/>
            <person name="Frisvad J.C."/>
            <person name="Nielsen K.L."/>
        </authorList>
    </citation>
    <scope>NUCLEOTIDE SEQUENCE</scope>
    <source>
        <strain evidence="4">IBT 35675</strain>
    </source>
</reference>
<keyword evidence="2" id="KW-0812">Transmembrane</keyword>
<feature type="transmembrane region" description="Helical" evidence="2">
    <location>
        <begin position="6"/>
        <end position="27"/>
    </location>
</feature>
<accession>A0A9W9R731</accession>
<feature type="transmembrane region" description="Helical" evidence="2">
    <location>
        <begin position="147"/>
        <end position="167"/>
    </location>
</feature>
<dbReference type="PANTHER" id="PTHR42109">
    <property type="entry name" value="UNPLACED GENOMIC SCAFFOLD UM_SCAF_CONTIG_1.265, WHOLE GENOME SHOTGUN SEQUENCE"/>
    <property type="match status" value="1"/>
</dbReference>
<keyword evidence="2" id="KW-1133">Transmembrane helix</keyword>
<feature type="transmembrane region" description="Helical" evidence="2">
    <location>
        <begin position="39"/>
        <end position="62"/>
    </location>
</feature>
<sequence length="306" mass="33586">MSIDYRHGISILEIIVYSPTLFVALWMAFHHGFKKSSGWYFFVVFCLARIIGAACYLATIAAPSNVNLYITWAVCTSLGISPLLLASCGLLSRANDSIMRKTGNPFSPIIFRLVNLISLVALILTIVGSTQNTNLTHGLVTTESKVALILFLVTWLAVCGLFGLIAIRSHSIEDGERRLLLAVGISLPLILVRLVYSLIFAFGHRADFNMLSGNVTIQLVMSVLEEIFIVLVCLGIGLTLQVRPSADYAPQASVSSYQGSSVEMENGGAQPQAPKRERQQRPKRSGGPISRLVMFAVDEINERRRQ</sequence>
<feature type="transmembrane region" description="Helical" evidence="2">
    <location>
        <begin position="179"/>
        <end position="203"/>
    </location>
</feature>
<evidence type="ECO:0000256" key="2">
    <source>
        <dbReference type="SAM" id="Phobius"/>
    </source>
</evidence>
<evidence type="ECO:0000313" key="5">
    <source>
        <dbReference type="Proteomes" id="UP001148299"/>
    </source>
</evidence>
<feature type="domain" description="DUF7702" evidence="3">
    <location>
        <begin position="3"/>
        <end position="242"/>
    </location>
</feature>
<dbReference type="Proteomes" id="UP001148299">
    <property type="component" value="Unassembled WGS sequence"/>
</dbReference>
<feature type="transmembrane region" description="Helical" evidence="2">
    <location>
        <begin position="215"/>
        <end position="240"/>
    </location>
</feature>
<evidence type="ECO:0000313" key="4">
    <source>
        <dbReference type="EMBL" id="KAJ5354877.1"/>
    </source>
</evidence>
<dbReference type="EMBL" id="JAPZBR010000004">
    <property type="protein sequence ID" value="KAJ5354877.1"/>
    <property type="molecule type" value="Genomic_DNA"/>
</dbReference>
<evidence type="ECO:0000259" key="3">
    <source>
        <dbReference type="Pfam" id="PF24800"/>
    </source>
</evidence>